<name>A0A5J5IPS5_9BACT</name>
<evidence type="ECO:0000256" key="2">
    <source>
        <dbReference type="ARBA" id="ARBA00023125"/>
    </source>
</evidence>
<dbReference type="PROSITE" id="PS01124">
    <property type="entry name" value="HTH_ARAC_FAMILY_2"/>
    <property type="match status" value="1"/>
</dbReference>
<keyword evidence="3" id="KW-0804">Transcription</keyword>
<protein>
    <submittedName>
        <fullName evidence="5">Helix-turn-helix transcriptional regulator</fullName>
    </submittedName>
</protein>
<evidence type="ECO:0000313" key="5">
    <source>
        <dbReference type="EMBL" id="KAA9041532.1"/>
    </source>
</evidence>
<keyword evidence="1" id="KW-0805">Transcription regulation</keyword>
<dbReference type="GO" id="GO:0003700">
    <property type="term" value="F:DNA-binding transcription factor activity"/>
    <property type="evidence" value="ECO:0007669"/>
    <property type="project" value="InterPro"/>
</dbReference>
<dbReference type="InterPro" id="IPR018060">
    <property type="entry name" value="HTH_AraC"/>
</dbReference>
<dbReference type="AlphaFoldDB" id="A0A5J5IPS5"/>
<organism evidence="5 6">
    <name type="scientific">Ginsengibacter hankyongi</name>
    <dbReference type="NCBI Taxonomy" id="2607284"/>
    <lineage>
        <taxon>Bacteria</taxon>
        <taxon>Pseudomonadati</taxon>
        <taxon>Bacteroidota</taxon>
        <taxon>Chitinophagia</taxon>
        <taxon>Chitinophagales</taxon>
        <taxon>Chitinophagaceae</taxon>
        <taxon>Ginsengibacter</taxon>
    </lineage>
</organism>
<gene>
    <name evidence="5" type="ORF">FW778_05790</name>
</gene>
<reference evidence="5 6" key="1">
    <citation type="submission" date="2019-09" db="EMBL/GenBank/DDBJ databases">
        <title>Draft genome sequence of Ginsengibacter sp. BR5-29.</title>
        <authorList>
            <person name="Im W.-T."/>
        </authorList>
    </citation>
    <scope>NUCLEOTIDE SEQUENCE [LARGE SCALE GENOMIC DNA]</scope>
    <source>
        <strain evidence="5 6">BR5-29</strain>
    </source>
</reference>
<dbReference type="InterPro" id="IPR018062">
    <property type="entry name" value="HTH_AraC-typ_CS"/>
</dbReference>
<dbReference type="InterPro" id="IPR053142">
    <property type="entry name" value="PchR_regulatory_protein"/>
</dbReference>
<dbReference type="Gene3D" id="1.10.10.60">
    <property type="entry name" value="Homeodomain-like"/>
    <property type="match status" value="2"/>
</dbReference>
<comment type="caution">
    <text evidence="5">The sequence shown here is derived from an EMBL/GenBank/DDBJ whole genome shotgun (WGS) entry which is preliminary data.</text>
</comment>
<evidence type="ECO:0000313" key="6">
    <source>
        <dbReference type="Proteomes" id="UP000326903"/>
    </source>
</evidence>
<dbReference type="InterPro" id="IPR009057">
    <property type="entry name" value="Homeodomain-like_sf"/>
</dbReference>
<accession>A0A5J5IPS5</accession>
<dbReference type="PANTHER" id="PTHR47893">
    <property type="entry name" value="REGULATORY PROTEIN PCHR"/>
    <property type="match status" value="1"/>
</dbReference>
<evidence type="ECO:0000256" key="3">
    <source>
        <dbReference type="ARBA" id="ARBA00023163"/>
    </source>
</evidence>
<keyword evidence="6" id="KW-1185">Reference proteome</keyword>
<dbReference type="EMBL" id="VYQF01000001">
    <property type="protein sequence ID" value="KAA9041532.1"/>
    <property type="molecule type" value="Genomic_DNA"/>
</dbReference>
<dbReference type="Proteomes" id="UP000326903">
    <property type="component" value="Unassembled WGS sequence"/>
</dbReference>
<keyword evidence="2" id="KW-0238">DNA-binding</keyword>
<dbReference type="GO" id="GO:0043565">
    <property type="term" value="F:sequence-specific DNA binding"/>
    <property type="evidence" value="ECO:0007669"/>
    <property type="project" value="InterPro"/>
</dbReference>
<dbReference type="Pfam" id="PF12833">
    <property type="entry name" value="HTH_18"/>
    <property type="match status" value="1"/>
</dbReference>
<dbReference type="PANTHER" id="PTHR47893:SF1">
    <property type="entry name" value="REGULATORY PROTEIN PCHR"/>
    <property type="match status" value="1"/>
</dbReference>
<dbReference type="SMART" id="SM00342">
    <property type="entry name" value="HTH_ARAC"/>
    <property type="match status" value="1"/>
</dbReference>
<evidence type="ECO:0000259" key="4">
    <source>
        <dbReference type="PROSITE" id="PS01124"/>
    </source>
</evidence>
<dbReference type="SUPFAM" id="SSF46689">
    <property type="entry name" value="Homeodomain-like"/>
    <property type="match status" value="1"/>
</dbReference>
<dbReference type="PROSITE" id="PS00041">
    <property type="entry name" value="HTH_ARAC_FAMILY_1"/>
    <property type="match status" value="1"/>
</dbReference>
<evidence type="ECO:0000256" key="1">
    <source>
        <dbReference type="ARBA" id="ARBA00023015"/>
    </source>
</evidence>
<proteinExistence type="predicted"/>
<sequence length="334" mass="38723">MNFDKNYIPLNYSSSPSGLIEWLNGFSRHLKIKPDDNKIEYPENFASGFAKVHNIEPGLTYRIVDYDLNTDFILNRQPVSKFSLIIYFYKYTNVERLFISIDDEIITIEDESTFSAVIMTNSFTSQKVELSKGTKVKGLTLQLSADWLREKIQETDSSNYKLFRKQNVFKDLLNAKEQKLLNEIFAGGSQSFTPLLYTNTRVLRLLEGFLENMLRVNLSDFSKTLTIKDFQSVAKIERILLENYTSDFPKIENLARIALMSETKLKNAFKKAYGMGLFEYYQKNRMHKAKELLNMKKYSVSEVGVMIGYQNLSNFSSAFKKEFGHLPRECNKIG</sequence>
<dbReference type="RefSeq" id="WP_150413652.1">
    <property type="nucleotide sequence ID" value="NZ_VYQF01000001.1"/>
</dbReference>
<feature type="domain" description="HTH araC/xylS-type" evidence="4">
    <location>
        <begin position="234"/>
        <end position="333"/>
    </location>
</feature>